<dbReference type="RefSeq" id="WP_302721496.1">
    <property type="nucleotide sequence ID" value="NZ_JAULRU010000319.1"/>
</dbReference>
<dbReference type="Gene3D" id="3.40.640.10">
    <property type="entry name" value="Type I PLP-dependent aspartate aminotransferase-like (Major domain)"/>
    <property type="match status" value="1"/>
</dbReference>
<dbReference type="Proteomes" id="UP001273505">
    <property type="component" value="Unassembled WGS sequence"/>
</dbReference>
<proteinExistence type="inferred from homology"/>
<keyword evidence="6" id="KW-0663">Pyridoxal phosphate</keyword>
<gene>
    <name evidence="9" type="ORF">SCD92_07785</name>
</gene>
<comment type="caution">
    <text evidence="9">The sequence shown here is derived from an EMBL/GenBank/DDBJ whole genome shotgun (WGS) entry which is preliminary data.</text>
</comment>
<dbReference type="InterPro" id="IPR004838">
    <property type="entry name" value="NHTrfase_class1_PyrdxlP-BS"/>
</dbReference>
<keyword evidence="4 7" id="KW-0032">Aminotransferase</keyword>
<dbReference type="NCBIfam" id="NF006719">
    <property type="entry name" value="PRK09257.1"/>
    <property type="match status" value="1"/>
</dbReference>
<evidence type="ECO:0000256" key="4">
    <source>
        <dbReference type="ARBA" id="ARBA00022576"/>
    </source>
</evidence>
<evidence type="ECO:0000256" key="6">
    <source>
        <dbReference type="ARBA" id="ARBA00022898"/>
    </source>
</evidence>
<evidence type="ECO:0000256" key="7">
    <source>
        <dbReference type="RuleBase" id="RU000481"/>
    </source>
</evidence>
<dbReference type="Pfam" id="PF00155">
    <property type="entry name" value="Aminotran_1_2"/>
    <property type="match status" value="1"/>
</dbReference>
<dbReference type="CDD" id="cd00609">
    <property type="entry name" value="AAT_like"/>
    <property type="match status" value="1"/>
</dbReference>
<dbReference type="InterPro" id="IPR015421">
    <property type="entry name" value="PyrdxlP-dep_Trfase_major"/>
</dbReference>
<dbReference type="InterPro" id="IPR015422">
    <property type="entry name" value="PyrdxlP-dep_Trfase_small"/>
</dbReference>
<evidence type="ECO:0000256" key="1">
    <source>
        <dbReference type="ARBA" id="ARBA00001933"/>
    </source>
</evidence>
<evidence type="ECO:0000256" key="5">
    <source>
        <dbReference type="ARBA" id="ARBA00022679"/>
    </source>
</evidence>
<reference evidence="9 10" key="1">
    <citation type="submission" date="2023-11" db="EMBL/GenBank/DDBJ databases">
        <title>Gilvimarinus fulvus sp. nov., isolated from the surface of Kelp.</title>
        <authorList>
            <person name="Sun Y.Y."/>
            <person name="Gong Y."/>
            <person name="Du Z.J."/>
        </authorList>
    </citation>
    <scope>NUCLEOTIDE SEQUENCE [LARGE SCALE GENOMIC DNA]</scope>
    <source>
        <strain evidence="9 10">SDUM040013</strain>
    </source>
</reference>
<evidence type="ECO:0000313" key="10">
    <source>
        <dbReference type="Proteomes" id="UP001273505"/>
    </source>
</evidence>
<dbReference type="EMBL" id="JAXAFO010000010">
    <property type="protein sequence ID" value="MDX6849257.1"/>
    <property type="molecule type" value="Genomic_DNA"/>
</dbReference>
<protein>
    <recommendedName>
        <fullName evidence="7">Aminotransferase</fullName>
        <ecNumber evidence="7">2.6.1.-</ecNumber>
    </recommendedName>
</protein>
<name>A0ABU4RYI0_9GAMM</name>
<evidence type="ECO:0000259" key="8">
    <source>
        <dbReference type="Pfam" id="PF00155"/>
    </source>
</evidence>
<evidence type="ECO:0000256" key="2">
    <source>
        <dbReference type="ARBA" id="ARBA00007441"/>
    </source>
</evidence>
<evidence type="ECO:0000313" key="9">
    <source>
        <dbReference type="EMBL" id="MDX6849257.1"/>
    </source>
</evidence>
<dbReference type="SUPFAM" id="SSF53383">
    <property type="entry name" value="PLP-dependent transferases"/>
    <property type="match status" value="1"/>
</dbReference>
<dbReference type="InterPro" id="IPR015424">
    <property type="entry name" value="PyrdxlP-dep_Trfase"/>
</dbReference>
<accession>A0ABU4RYI0</accession>
<evidence type="ECO:0000256" key="3">
    <source>
        <dbReference type="ARBA" id="ARBA00011738"/>
    </source>
</evidence>
<keyword evidence="5 7" id="KW-0808">Transferase</keyword>
<comment type="subunit">
    <text evidence="3">Homodimer.</text>
</comment>
<comment type="cofactor">
    <cofactor evidence="1 7">
        <name>pyridoxal 5'-phosphate</name>
        <dbReference type="ChEBI" id="CHEBI:597326"/>
    </cofactor>
</comment>
<sequence>MFDALPLLPADPILGLSAAYHGDTNPNKVDLGVGVYKTEDGLTPVLQAVSKAEALLLKEQTTKTYTAPAGIAGANLAAQRLAFGSEHSAINGQRIATVQTPGGCGALRLAAELIKKTRTNARIWVSTPTWANHMPLLGSAGIELIEYPYYDFERHNIDFDAMMAALDATLPGDLVLLHACCHNPSGADLSQEQWLAVTELAKHKGFTPFIDMAYQGFGQGIEEDAFGVRVMAEQLPELVLATSFSKNFGLYRERAGSLSIVGEDAAQARAIQSQVLSIARGLYSMPPAHGASIVDKIYHDQALQTLWITELKSMRERISQLRSDLVAALSQQQSSRDFSFIEREHGMFSFLGLNVSQVQQIKQGFSVYMTDNSRINIAGINKSNVDYLAKAICRVI</sequence>
<dbReference type="InterPro" id="IPR004839">
    <property type="entry name" value="Aminotransferase_I/II_large"/>
</dbReference>
<dbReference type="Gene3D" id="3.90.1150.10">
    <property type="entry name" value="Aspartate Aminotransferase, domain 1"/>
    <property type="match status" value="1"/>
</dbReference>
<comment type="similarity">
    <text evidence="2 7">Belongs to the class-I pyridoxal-phosphate-dependent aminotransferase family.</text>
</comment>
<dbReference type="GO" id="GO:0008483">
    <property type="term" value="F:transaminase activity"/>
    <property type="evidence" value="ECO:0007669"/>
    <property type="project" value="UniProtKB-KW"/>
</dbReference>
<dbReference type="PROSITE" id="PS00105">
    <property type="entry name" value="AA_TRANSFER_CLASS_1"/>
    <property type="match status" value="1"/>
</dbReference>
<dbReference type="EC" id="2.6.1.-" evidence="7"/>
<dbReference type="PRINTS" id="PR00799">
    <property type="entry name" value="TRANSAMINASE"/>
</dbReference>
<feature type="domain" description="Aminotransferase class I/classII large" evidence="8">
    <location>
        <begin position="27"/>
        <end position="392"/>
    </location>
</feature>
<dbReference type="PANTHER" id="PTHR11879:SF22">
    <property type="entry name" value="ASPARTATE AMINOTRANSFERASE, MITOCHONDRIAL"/>
    <property type="match status" value="1"/>
</dbReference>
<dbReference type="PANTHER" id="PTHR11879">
    <property type="entry name" value="ASPARTATE AMINOTRANSFERASE"/>
    <property type="match status" value="1"/>
</dbReference>
<keyword evidence="10" id="KW-1185">Reference proteome</keyword>
<organism evidence="9 10">
    <name type="scientific">Gilvimarinus gilvus</name>
    <dbReference type="NCBI Taxonomy" id="3058038"/>
    <lineage>
        <taxon>Bacteria</taxon>
        <taxon>Pseudomonadati</taxon>
        <taxon>Pseudomonadota</taxon>
        <taxon>Gammaproteobacteria</taxon>
        <taxon>Cellvibrionales</taxon>
        <taxon>Cellvibrionaceae</taxon>
        <taxon>Gilvimarinus</taxon>
    </lineage>
</organism>
<dbReference type="InterPro" id="IPR000796">
    <property type="entry name" value="Asp_trans"/>
</dbReference>